<sequence>MRLAQKTIGPELLQAATHLEMKIRAAGLDKQLLHLVKARASQINNCAYCLDLHSKEARADGESEERLYLLAAWREAVSFTPKERAALAWTETVTRLSDTHVPDEEWEAVRREFSEEEVAKLTVAIGMVNLWNRLAVSFRSIPGSRPGS</sequence>
<proteinExistence type="predicted"/>
<reference evidence="1" key="1">
    <citation type="submission" date="2021-01" db="EMBL/GenBank/DDBJ databases">
        <authorList>
            <person name="Sun Q."/>
        </authorList>
    </citation>
    <scope>NUCLEOTIDE SEQUENCE</scope>
    <source>
        <strain evidence="1">YIM B02566</strain>
    </source>
</reference>
<evidence type="ECO:0000313" key="2">
    <source>
        <dbReference type="Proteomes" id="UP000616151"/>
    </source>
</evidence>
<name>A0ACC5R0G0_9HYPH</name>
<accession>A0ACC5R0G0</accession>
<dbReference type="EMBL" id="JAENHL010000006">
    <property type="protein sequence ID" value="MBK1866142.1"/>
    <property type="molecule type" value="Genomic_DNA"/>
</dbReference>
<protein>
    <submittedName>
        <fullName evidence="1">Carboxymuconolactone decarboxylase family protein</fullName>
    </submittedName>
</protein>
<dbReference type="Proteomes" id="UP000616151">
    <property type="component" value="Unassembled WGS sequence"/>
</dbReference>
<gene>
    <name evidence="1" type="ORF">JHL16_07225</name>
</gene>
<keyword evidence="2" id="KW-1185">Reference proteome</keyword>
<organism evidence="1 2">
    <name type="scientific">Taklimakanibacter albus</name>
    <dbReference type="NCBI Taxonomy" id="2800327"/>
    <lineage>
        <taxon>Bacteria</taxon>
        <taxon>Pseudomonadati</taxon>
        <taxon>Pseudomonadota</taxon>
        <taxon>Alphaproteobacteria</taxon>
        <taxon>Hyphomicrobiales</taxon>
        <taxon>Aestuariivirgaceae</taxon>
        <taxon>Taklimakanibacter</taxon>
    </lineage>
</organism>
<evidence type="ECO:0000313" key="1">
    <source>
        <dbReference type="EMBL" id="MBK1866142.1"/>
    </source>
</evidence>
<comment type="caution">
    <text evidence="1">The sequence shown here is derived from an EMBL/GenBank/DDBJ whole genome shotgun (WGS) entry which is preliminary data.</text>
</comment>